<evidence type="ECO:0008006" key="8">
    <source>
        <dbReference type="Google" id="ProtNLM"/>
    </source>
</evidence>
<keyword evidence="3 5" id="KW-1133">Transmembrane helix</keyword>
<evidence type="ECO:0000313" key="6">
    <source>
        <dbReference type="EMBL" id="CAD8068883.1"/>
    </source>
</evidence>
<keyword evidence="4 5" id="KW-0472">Membrane</keyword>
<comment type="caution">
    <text evidence="6">The sequence shown here is derived from an EMBL/GenBank/DDBJ whole genome shotgun (WGS) entry which is preliminary data.</text>
</comment>
<proteinExistence type="predicted"/>
<evidence type="ECO:0000313" key="7">
    <source>
        <dbReference type="Proteomes" id="UP000688137"/>
    </source>
</evidence>
<feature type="transmembrane region" description="Helical" evidence="5">
    <location>
        <begin position="41"/>
        <end position="57"/>
    </location>
</feature>
<accession>A0A8S1LTE3</accession>
<dbReference type="AlphaFoldDB" id="A0A8S1LTE3"/>
<evidence type="ECO:0000256" key="3">
    <source>
        <dbReference type="ARBA" id="ARBA00022989"/>
    </source>
</evidence>
<evidence type="ECO:0000256" key="4">
    <source>
        <dbReference type="ARBA" id="ARBA00023136"/>
    </source>
</evidence>
<dbReference type="Proteomes" id="UP000688137">
    <property type="component" value="Unassembled WGS sequence"/>
</dbReference>
<dbReference type="EMBL" id="CAJJDM010000043">
    <property type="protein sequence ID" value="CAD8068883.1"/>
    <property type="molecule type" value="Genomic_DNA"/>
</dbReference>
<dbReference type="Pfam" id="PF08507">
    <property type="entry name" value="COPI_assoc"/>
    <property type="match status" value="1"/>
</dbReference>
<reference evidence="6" key="1">
    <citation type="submission" date="2021-01" db="EMBL/GenBank/DDBJ databases">
        <authorList>
            <consortium name="Genoscope - CEA"/>
            <person name="William W."/>
        </authorList>
    </citation>
    <scope>NUCLEOTIDE SEQUENCE</scope>
</reference>
<protein>
    <recommendedName>
        <fullName evidence="8">Transmembrane protein</fullName>
    </recommendedName>
</protein>
<dbReference type="OMA" id="NINLMIM"/>
<feature type="transmembrane region" description="Helical" evidence="5">
    <location>
        <begin position="105"/>
        <end position="129"/>
    </location>
</feature>
<evidence type="ECO:0000256" key="2">
    <source>
        <dbReference type="ARBA" id="ARBA00022692"/>
    </source>
</evidence>
<feature type="transmembrane region" description="Helical" evidence="5">
    <location>
        <begin position="7"/>
        <end position="29"/>
    </location>
</feature>
<organism evidence="6 7">
    <name type="scientific">Paramecium primaurelia</name>
    <dbReference type="NCBI Taxonomy" id="5886"/>
    <lineage>
        <taxon>Eukaryota</taxon>
        <taxon>Sar</taxon>
        <taxon>Alveolata</taxon>
        <taxon>Ciliophora</taxon>
        <taxon>Intramacronucleata</taxon>
        <taxon>Oligohymenophorea</taxon>
        <taxon>Peniculida</taxon>
        <taxon>Parameciidae</taxon>
        <taxon>Paramecium</taxon>
    </lineage>
</organism>
<evidence type="ECO:0000256" key="5">
    <source>
        <dbReference type="SAM" id="Phobius"/>
    </source>
</evidence>
<sequence length="203" mass="24064">MEIDVGFVSKLATMLDFILILIFCIWSIIHCLKQDNYNLNSIMTNINLMIMDALLLLGEMKRLVMVEKFYFACNQFGRGLFCLFLALWLFAENSKTAKHMNLHDYGLSVAICTTIIGILYIIQHFLVFVESIHFSLIKDNSQLQIDQLFKKYDMIKQLNFTEIIIYKKYLQESSNKFLQFQIIKQNLFFKEFLDNYLLFLQKQ</sequence>
<name>A0A8S1LTE3_PARPR</name>
<feature type="transmembrane region" description="Helical" evidence="5">
    <location>
        <begin position="69"/>
        <end position="90"/>
    </location>
</feature>
<comment type="subcellular location">
    <subcellularLocation>
        <location evidence="1">Membrane</location>
        <topology evidence="1">Multi-pass membrane protein</topology>
    </subcellularLocation>
</comment>
<dbReference type="InterPro" id="IPR013714">
    <property type="entry name" value="Golgi_TVP15"/>
</dbReference>
<dbReference type="GO" id="GO:0016020">
    <property type="term" value="C:membrane"/>
    <property type="evidence" value="ECO:0007669"/>
    <property type="project" value="UniProtKB-SubCell"/>
</dbReference>
<keyword evidence="2 5" id="KW-0812">Transmembrane</keyword>
<gene>
    <name evidence="6" type="ORF">PPRIM_AZ9-3.1.T0430055</name>
</gene>
<evidence type="ECO:0000256" key="1">
    <source>
        <dbReference type="ARBA" id="ARBA00004141"/>
    </source>
</evidence>
<keyword evidence="7" id="KW-1185">Reference proteome</keyword>